<keyword evidence="1" id="KW-0346">Stress response</keyword>
<sequence length="128" mass="14643">MDHRLLIVLDMECYPETVKKILLFGEMGRPEDASVNHLELLSLKSGIQIFLQKGFSKVQFEMILKQWFIEYMVKVVSHGGWVDKNDESVKELVLLLSSGFHFNFLKLGLSINDDEGAGAEKSKMEEVH</sequence>
<organism evidence="1 2">
    <name type="scientific">Acorus calamus</name>
    <name type="common">Sweet flag</name>
    <dbReference type="NCBI Taxonomy" id="4465"/>
    <lineage>
        <taxon>Eukaryota</taxon>
        <taxon>Viridiplantae</taxon>
        <taxon>Streptophyta</taxon>
        <taxon>Embryophyta</taxon>
        <taxon>Tracheophyta</taxon>
        <taxon>Spermatophyta</taxon>
        <taxon>Magnoliopsida</taxon>
        <taxon>Liliopsida</taxon>
        <taxon>Acoraceae</taxon>
        <taxon>Acorus</taxon>
    </lineage>
</organism>
<accession>A0AAV9EL03</accession>
<reference evidence="1" key="1">
    <citation type="journal article" date="2023" name="Nat. Commun.">
        <title>Diploid and tetraploid genomes of Acorus and the evolution of monocots.</title>
        <authorList>
            <person name="Ma L."/>
            <person name="Liu K.W."/>
            <person name="Li Z."/>
            <person name="Hsiao Y.Y."/>
            <person name="Qi Y."/>
            <person name="Fu T."/>
            <person name="Tang G.D."/>
            <person name="Zhang D."/>
            <person name="Sun W.H."/>
            <person name="Liu D.K."/>
            <person name="Li Y."/>
            <person name="Chen G.Z."/>
            <person name="Liu X.D."/>
            <person name="Liao X.Y."/>
            <person name="Jiang Y.T."/>
            <person name="Yu X."/>
            <person name="Hao Y."/>
            <person name="Huang J."/>
            <person name="Zhao X.W."/>
            <person name="Ke S."/>
            <person name="Chen Y.Y."/>
            <person name="Wu W.L."/>
            <person name="Hsu J.L."/>
            <person name="Lin Y.F."/>
            <person name="Huang M.D."/>
            <person name="Li C.Y."/>
            <person name="Huang L."/>
            <person name="Wang Z.W."/>
            <person name="Zhao X."/>
            <person name="Zhong W.Y."/>
            <person name="Peng D.H."/>
            <person name="Ahmad S."/>
            <person name="Lan S."/>
            <person name="Zhang J.S."/>
            <person name="Tsai W.C."/>
            <person name="Van de Peer Y."/>
            <person name="Liu Z.J."/>
        </authorList>
    </citation>
    <scope>NUCLEOTIDE SEQUENCE</scope>
    <source>
        <strain evidence="1">CP</strain>
    </source>
</reference>
<keyword evidence="2" id="KW-1185">Reference proteome</keyword>
<reference evidence="1" key="2">
    <citation type="submission" date="2023-06" db="EMBL/GenBank/DDBJ databases">
        <authorList>
            <person name="Ma L."/>
            <person name="Liu K.-W."/>
            <person name="Li Z."/>
            <person name="Hsiao Y.-Y."/>
            <person name="Qi Y."/>
            <person name="Fu T."/>
            <person name="Tang G."/>
            <person name="Zhang D."/>
            <person name="Sun W.-H."/>
            <person name="Liu D.-K."/>
            <person name="Li Y."/>
            <person name="Chen G.-Z."/>
            <person name="Liu X.-D."/>
            <person name="Liao X.-Y."/>
            <person name="Jiang Y.-T."/>
            <person name="Yu X."/>
            <person name="Hao Y."/>
            <person name="Huang J."/>
            <person name="Zhao X.-W."/>
            <person name="Ke S."/>
            <person name="Chen Y.-Y."/>
            <person name="Wu W.-L."/>
            <person name="Hsu J.-L."/>
            <person name="Lin Y.-F."/>
            <person name="Huang M.-D."/>
            <person name="Li C.-Y."/>
            <person name="Huang L."/>
            <person name="Wang Z.-W."/>
            <person name="Zhao X."/>
            <person name="Zhong W.-Y."/>
            <person name="Peng D.-H."/>
            <person name="Ahmad S."/>
            <person name="Lan S."/>
            <person name="Zhang J.-S."/>
            <person name="Tsai W.-C."/>
            <person name="Van De Peer Y."/>
            <person name="Liu Z.-J."/>
        </authorList>
    </citation>
    <scope>NUCLEOTIDE SEQUENCE</scope>
    <source>
        <strain evidence="1">CP</strain>
        <tissue evidence="1">Leaves</tissue>
    </source>
</reference>
<name>A0AAV9EL03_ACOCL</name>
<dbReference type="EMBL" id="JAUJYO010000006">
    <property type="protein sequence ID" value="KAK1313488.1"/>
    <property type="molecule type" value="Genomic_DNA"/>
</dbReference>
<proteinExistence type="predicted"/>
<comment type="caution">
    <text evidence="1">The sequence shown here is derived from an EMBL/GenBank/DDBJ whole genome shotgun (WGS) entry which is preliminary data.</text>
</comment>
<gene>
    <name evidence="1" type="primary">HSP90-2</name>
    <name evidence="1" type="ORF">QJS10_CPA06g00495</name>
</gene>
<dbReference type="Proteomes" id="UP001180020">
    <property type="component" value="Unassembled WGS sequence"/>
</dbReference>
<dbReference type="AlphaFoldDB" id="A0AAV9EL03"/>
<protein>
    <submittedName>
        <fullName evidence="1">Heat shock protein 90-2</fullName>
    </submittedName>
</protein>
<evidence type="ECO:0000313" key="2">
    <source>
        <dbReference type="Proteomes" id="UP001180020"/>
    </source>
</evidence>
<evidence type="ECO:0000313" key="1">
    <source>
        <dbReference type="EMBL" id="KAK1313488.1"/>
    </source>
</evidence>